<dbReference type="PANTHER" id="PTHR43205:SF42">
    <property type="entry name" value="ALCOHOL DEHYDROGENASE, ZINC-CONTAINING (AFU_ORTHOLOGUE AFUA_7G04530)"/>
    <property type="match status" value="1"/>
</dbReference>
<sequence length="248" mass="26659">MVNFQEYALIDITNPAIRTFPVDPRVGLEYLSGLGAPGRAAYWGLIEVARVKEGDVVLVSAAAGATGSVVIQLAKAKGAKQIIGIASKSKQQFVLDQGADACLDYSAPDFAEQLKKVTKEQVSVYFDNTAGAITDAALACMAPHGRVAVCGAIADYQKIGGKEGGHYGITNWRYILTMRLRVEAFVIPDCTPEEHQRTTDQLVGYISQGKVKTQIYTFPKQGVDHCVEALEGLFTGLNTGKMTIKIAD</sequence>
<protein>
    <submittedName>
        <fullName evidence="2">NAD(P)-binding protein</fullName>
    </submittedName>
</protein>
<dbReference type="RefSeq" id="XP_025352603.1">
    <property type="nucleotide sequence ID" value="XM_025499626.1"/>
</dbReference>
<reference evidence="2 3" key="1">
    <citation type="journal article" date="2018" name="Mol. Biol. Evol.">
        <title>Broad Genomic Sampling Reveals a Smut Pathogenic Ancestry of the Fungal Clade Ustilaginomycotina.</title>
        <authorList>
            <person name="Kijpornyongpan T."/>
            <person name="Mondo S.J."/>
            <person name="Barry K."/>
            <person name="Sandor L."/>
            <person name="Lee J."/>
            <person name="Lipzen A."/>
            <person name="Pangilinan J."/>
            <person name="LaButti K."/>
            <person name="Hainaut M."/>
            <person name="Henrissat B."/>
            <person name="Grigoriev I.V."/>
            <person name="Spatafora J.W."/>
            <person name="Aime M.C."/>
        </authorList>
    </citation>
    <scope>NUCLEOTIDE SEQUENCE [LARGE SCALE GENOMIC DNA]</scope>
    <source>
        <strain evidence="2 3">MCA 3882</strain>
    </source>
</reference>
<dbReference type="Pfam" id="PF00107">
    <property type="entry name" value="ADH_zinc_N"/>
    <property type="match status" value="1"/>
</dbReference>
<dbReference type="EMBL" id="KZ819606">
    <property type="protein sequence ID" value="PWN32301.1"/>
    <property type="molecule type" value="Genomic_DNA"/>
</dbReference>
<dbReference type="InterPro" id="IPR013149">
    <property type="entry name" value="ADH-like_C"/>
</dbReference>
<dbReference type="Gene3D" id="3.40.50.720">
    <property type="entry name" value="NAD(P)-binding Rossmann-like Domain"/>
    <property type="match status" value="1"/>
</dbReference>
<name>A0A316V722_9BASI</name>
<gene>
    <name evidence="2" type="ORF">FA14DRAFT_162471</name>
</gene>
<dbReference type="InterPro" id="IPR045010">
    <property type="entry name" value="MDR_fam"/>
</dbReference>
<dbReference type="InterPro" id="IPR020843">
    <property type="entry name" value="ER"/>
</dbReference>
<dbReference type="STRING" id="1280837.A0A316V722"/>
<evidence type="ECO:0000259" key="1">
    <source>
        <dbReference type="SMART" id="SM00829"/>
    </source>
</evidence>
<dbReference type="CDD" id="cd05288">
    <property type="entry name" value="PGDH"/>
    <property type="match status" value="1"/>
</dbReference>
<dbReference type="SUPFAM" id="SSF51735">
    <property type="entry name" value="NAD(P)-binding Rossmann-fold domains"/>
    <property type="match status" value="1"/>
</dbReference>
<dbReference type="SMART" id="SM00829">
    <property type="entry name" value="PKS_ER"/>
    <property type="match status" value="1"/>
</dbReference>
<dbReference type="FunCoup" id="A0A316V722">
    <property type="interactions" value="54"/>
</dbReference>
<dbReference type="Proteomes" id="UP000245771">
    <property type="component" value="Unassembled WGS sequence"/>
</dbReference>
<dbReference type="InParanoid" id="A0A316V722"/>
<dbReference type="GO" id="GO:0016628">
    <property type="term" value="F:oxidoreductase activity, acting on the CH-CH group of donors, NAD or NADP as acceptor"/>
    <property type="evidence" value="ECO:0007669"/>
    <property type="project" value="InterPro"/>
</dbReference>
<evidence type="ECO:0000313" key="3">
    <source>
        <dbReference type="Proteomes" id="UP000245771"/>
    </source>
</evidence>
<accession>A0A316V722</accession>
<dbReference type="OrthoDB" id="809632at2759"/>
<proteinExistence type="predicted"/>
<dbReference type="GeneID" id="37021407"/>
<dbReference type="AlphaFoldDB" id="A0A316V722"/>
<dbReference type="InterPro" id="IPR036291">
    <property type="entry name" value="NAD(P)-bd_dom_sf"/>
</dbReference>
<feature type="domain" description="Enoyl reductase (ER)" evidence="1">
    <location>
        <begin position="8"/>
        <end position="244"/>
    </location>
</feature>
<keyword evidence="3" id="KW-1185">Reference proteome</keyword>
<dbReference type="PANTHER" id="PTHR43205">
    <property type="entry name" value="PROSTAGLANDIN REDUCTASE"/>
    <property type="match status" value="1"/>
</dbReference>
<evidence type="ECO:0000313" key="2">
    <source>
        <dbReference type="EMBL" id="PWN32301.1"/>
    </source>
</evidence>
<organism evidence="2 3">
    <name type="scientific">Meira miltonrushii</name>
    <dbReference type="NCBI Taxonomy" id="1280837"/>
    <lineage>
        <taxon>Eukaryota</taxon>
        <taxon>Fungi</taxon>
        <taxon>Dikarya</taxon>
        <taxon>Basidiomycota</taxon>
        <taxon>Ustilaginomycotina</taxon>
        <taxon>Exobasidiomycetes</taxon>
        <taxon>Exobasidiales</taxon>
        <taxon>Brachybasidiaceae</taxon>
        <taxon>Meira</taxon>
    </lineage>
</organism>